<evidence type="ECO:0000256" key="5">
    <source>
        <dbReference type="ARBA" id="ARBA00023157"/>
    </source>
</evidence>
<dbReference type="InterPro" id="IPR007110">
    <property type="entry name" value="Ig-like_dom"/>
</dbReference>
<dbReference type="AlphaFoldDB" id="A0A8D8Z5A9"/>
<dbReference type="GO" id="GO:0016020">
    <property type="term" value="C:membrane"/>
    <property type="evidence" value="ECO:0007669"/>
    <property type="project" value="UniProtKB-SubCell"/>
</dbReference>
<dbReference type="Pfam" id="PF07686">
    <property type="entry name" value="V-set"/>
    <property type="match status" value="1"/>
</dbReference>
<dbReference type="InterPro" id="IPR013162">
    <property type="entry name" value="CD80_C2-set"/>
</dbReference>
<dbReference type="PANTHER" id="PTHR23278:SF31">
    <property type="entry name" value="SIDESTEP II, ISOFORM A"/>
    <property type="match status" value="1"/>
</dbReference>
<dbReference type="SUPFAM" id="SSF49265">
    <property type="entry name" value="Fibronectin type III"/>
    <property type="match status" value="1"/>
</dbReference>
<evidence type="ECO:0000256" key="4">
    <source>
        <dbReference type="ARBA" id="ARBA00023136"/>
    </source>
</evidence>
<accession>A0A8D8Z5A9</accession>
<dbReference type="CDD" id="cd00096">
    <property type="entry name" value="Ig"/>
    <property type="match status" value="1"/>
</dbReference>
<evidence type="ECO:0000256" key="1">
    <source>
        <dbReference type="ARBA" id="ARBA00004167"/>
    </source>
</evidence>
<evidence type="ECO:0000256" key="2">
    <source>
        <dbReference type="ARBA" id="ARBA00022692"/>
    </source>
</evidence>
<keyword evidence="2 7" id="KW-0812">Transmembrane</keyword>
<name>A0A8D8Z5A9_9HEMI</name>
<feature type="domain" description="Ig-like" evidence="8">
    <location>
        <begin position="41"/>
        <end position="157"/>
    </location>
</feature>
<dbReference type="PANTHER" id="PTHR23278">
    <property type="entry name" value="SIDESTEP PROTEIN"/>
    <property type="match status" value="1"/>
</dbReference>
<dbReference type="SUPFAM" id="SSF48726">
    <property type="entry name" value="Immunoglobulin"/>
    <property type="match status" value="5"/>
</dbReference>
<dbReference type="Pfam" id="PF13927">
    <property type="entry name" value="Ig_3"/>
    <property type="match status" value="2"/>
</dbReference>
<dbReference type="InterPro" id="IPR003599">
    <property type="entry name" value="Ig_sub"/>
</dbReference>
<dbReference type="EMBL" id="HBUF01424285">
    <property type="protein sequence ID" value="CAG6741217.1"/>
    <property type="molecule type" value="Transcribed_RNA"/>
</dbReference>
<dbReference type="SMART" id="SM00408">
    <property type="entry name" value="IGc2"/>
    <property type="match status" value="5"/>
</dbReference>
<keyword evidence="4 7" id="KW-0472">Membrane</keyword>
<dbReference type="InterPro" id="IPR036179">
    <property type="entry name" value="Ig-like_dom_sf"/>
</dbReference>
<evidence type="ECO:0000259" key="8">
    <source>
        <dbReference type="PROSITE" id="PS50835"/>
    </source>
</evidence>
<feature type="domain" description="Ig-like" evidence="8">
    <location>
        <begin position="162"/>
        <end position="262"/>
    </location>
</feature>
<organism evidence="9">
    <name type="scientific">Cacopsylla melanoneura</name>
    <dbReference type="NCBI Taxonomy" id="428564"/>
    <lineage>
        <taxon>Eukaryota</taxon>
        <taxon>Metazoa</taxon>
        <taxon>Ecdysozoa</taxon>
        <taxon>Arthropoda</taxon>
        <taxon>Hexapoda</taxon>
        <taxon>Insecta</taxon>
        <taxon>Pterygota</taxon>
        <taxon>Neoptera</taxon>
        <taxon>Paraneoptera</taxon>
        <taxon>Hemiptera</taxon>
        <taxon>Sternorrhyncha</taxon>
        <taxon>Psylloidea</taxon>
        <taxon>Psyllidae</taxon>
        <taxon>Psyllinae</taxon>
        <taxon>Cacopsylla</taxon>
    </lineage>
</organism>
<dbReference type="InterPro" id="IPR013106">
    <property type="entry name" value="Ig_V-set"/>
</dbReference>
<feature type="domain" description="Ig-like" evidence="8">
    <location>
        <begin position="372"/>
        <end position="465"/>
    </location>
</feature>
<keyword evidence="5" id="KW-1015">Disulfide bond</keyword>
<dbReference type="InterPro" id="IPR036116">
    <property type="entry name" value="FN3_sf"/>
</dbReference>
<dbReference type="SMART" id="SM00409">
    <property type="entry name" value="IG"/>
    <property type="match status" value="4"/>
</dbReference>
<sequence length="871" mass="96097">MPRRSSCCFFSGDFGVDWQFRIVLVTCCWLVVSTSRARVIPNTDSSVPLVTIHGVEGKSVTLPCDLTPPNDVDKVHMVLWYKGTGNLSPIYSFDARGKDMHRGSHHSHMFGPRASYKTVRAPAALVIDNVLRHDEGIYRCRADFVNSESRTFSYNLSVIVPPQYPVVLDKWGRQLNSTIGPQQEGEEVILTCRVVGGKPQPLVRWLINNVTVDELYEQNSGDVIENRLVWPSGNRTVKRKDLNAIFTCQAINTDLVDPREISLVLDLFLRPLTVKILSAHQVLDADQRYRLSCESAGSRPPAVITWYKNGKVFQFTDTKTEKHENVTRSEISITPGTQDDGKVIMCRAENPDVNSTSEKHVETTWNLRVVYPPVVSLHIGASLKQNEIKEGDDVYFECQVRANPPTRKLTWTRNGVQLVHNTTARIILSNQSLVLQKVSRQSAGTYKCSAVNSKGEATSNQLKLRVKYAPICKSDRVVIVGASRSESVDIQCAVDADPPARSFKWKFNNSGETLDVGSERFSSGSRGSVLRYMPVTELDYGTLSCSASNTIGTQVTPCLYQVVLAGKPQPMQNCSVRNETSSSVDISCVPGYDGGLPQTFLLELYSTQEPMGLILNLTNGEAPTFTLSDLGLEGSAMMRVVIVGVNAKGRSSPVIWDDFMISGAHYAEDTQNISSVTSALNIVTTSIVISFCFVVLLVLLICKLSRGSPGEHHLVEKVSTSHSMKSATPHHKSKDLDEVDPDIIPAKFEPPNISGSNGTAVILRESPLQMSNSDYGDVTSEWVTQNHQSNNVNHILPYHSQSPPPTYDLELKSSSSPEPIFKEIHSRTSTLKKQPKAYCSDLLDGGTKGDDLNGQTISEKLMSSRLPESCV</sequence>
<feature type="region of interest" description="Disordered" evidence="6">
    <location>
        <begin position="718"/>
        <end position="738"/>
    </location>
</feature>
<dbReference type="Gene3D" id="2.60.40.10">
    <property type="entry name" value="Immunoglobulins"/>
    <property type="match status" value="5"/>
</dbReference>
<dbReference type="EMBL" id="HBUF01088498">
    <property type="protein sequence ID" value="CAG6634986.1"/>
    <property type="molecule type" value="Transcribed_RNA"/>
</dbReference>
<evidence type="ECO:0000256" key="3">
    <source>
        <dbReference type="ARBA" id="ARBA00022989"/>
    </source>
</evidence>
<comment type="subcellular location">
    <subcellularLocation>
        <location evidence="1">Membrane</location>
        <topology evidence="1">Single-pass membrane protein</topology>
    </subcellularLocation>
</comment>
<feature type="transmembrane region" description="Helical" evidence="7">
    <location>
        <begin position="679"/>
        <end position="702"/>
    </location>
</feature>
<dbReference type="EMBL" id="HBUF01424286">
    <property type="protein sequence ID" value="CAG6741218.1"/>
    <property type="molecule type" value="Transcribed_RNA"/>
</dbReference>
<feature type="domain" description="Ig-like" evidence="8">
    <location>
        <begin position="475"/>
        <end position="556"/>
    </location>
</feature>
<reference evidence="9" key="1">
    <citation type="submission" date="2021-05" db="EMBL/GenBank/DDBJ databases">
        <authorList>
            <person name="Alioto T."/>
            <person name="Alioto T."/>
            <person name="Gomez Garrido J."/>
        </authorList>
    </citation>
    <scope>NUCLEOTIDE SEQUENCE</scope>
</reference>
<dbReference type="PROSITE" id="PS50835">
    <property type="entry name" value="IG_LIKE"/>
    <property type="match status" value="5"/>
</dbReference>
<evidence type="ECO:0000256" key="7">
    <source>
        <dbReference type="SAM" id="Phobius"/>
    </source>
</evidence>
<dbReference type="Pfam" id="PF08205">
    <property type="entry name" value="C2-set_2"/>
    <property type="match status" value="2"/>
</dbReference>
<dbReference type="EMBL" id="HBUF01088499">
    <property type="protein sequence ID" value="CAG6634987.1"/>
    <property type="molecule type" value="Transcribed_RNA"/>
</dbReference>
<proteinExistence type="predicted"/>
<dbReference type="InterPro" id="IPR013783">
    <property type="entry name" value="Ig-like_fold"/>
</dbReference>
<feature type="domain" description="Ig-like" evidence="8">
    <location>
        <begin position="271"/>
        <end position="362"/>
    </location>
</feature>
<protein>
    <submittedName>
        <fullName evidence="9">Protein turtle homolog A</fullName>
    </submittedName>
</protein>
<keyword evidence="3 7" id="KW-1133">Transmembrane helix</keyword>
<evidence type="ECO:0000313" key="9">
    <source>
        <dbReference type="EMBL" id="CAG6741218.1"/>
    </source>
</evidence>
<evidence type="ECO:0000256" key="6">
    <source>
        <dbReference type="SAM" id="MobiDB-lite"/>
    </source>
</evidence>
<dbReference type="InterPro" id="IPR003598">
    <property type="entry name" value="Ig_sub2"/>
</dbReference>